<dbReference type="HOGENOM" id="CLU_107144_4_0_0"/>
<dbReference type="eggNOG" id="COG1959">
    <property type="taxonomic scope" value="Bacteria"/>
</dbReference>
<dbReference type="EMBL" id="CP007130">
    <property type="protein sequence ID" value="AHG93890.1"/>
    <property type="molecule type" value="Genomic_DNA"/>
</dbReference>
<organism evidence="1 2">
    <name type="scientific">Gemmatirosa kalamazoonensis</name>
    <dbReference type="NCBI Taxonomy" id="861299"/>
    <lineage>
        <taxon>Bacteria</taxon>
        <taxon>Pseudomonadati</taxon>
        <taxon>Gemmatimonadota</taxon>
        <taxon>Gemmatimonadia</taxon>
        <taxon>Gemmatimonadales</taxon>
        <taxon>Gemmatimonadaceae</taxon>
        <taxon>Gemmatirosa</taxon>
    </lineage>
</organism>
<sequence length="167" mass="17424">MSANARLAVAIHTLGMLACADECAVTSDRIAASVQTNAVSIRRLFQALGKAGLVVGQMGPNGGARLGRAPEEITLADIWRAVDDDELFALPRSGGNPSCSLNRAVRPVLGEVFADATSALERSLAGVTLADVIARVHARAGADHRFACETREHPVPTAELLALTTTV</sequence>
<name>W0RU94_9BACT</name>
<evidence type="ECO:0000313" key="2">
    <source>
        <dbReference type="Proteomes" id="UP000019151"/>
    </source>
</evidence>
<dbReference type="Gene3D" id="1.10.10.10">
    <property type="entry name" value="Winged helix-like DNA-binding domain superfamily/Winged helix DNA-binding domain"/>
    <property type="match status" value="1"/>
</dbReference>
<geneLocation type="plasmid" evidence="1 2">
    <name>2</name>
</geneLocation>
<dbReference type="Pfam" id="PF02082">
    <property type="entry name" value="Rrf2"/>
    <property type="match status" value="1"/>
</dbReference>
<dbReference type="AlphaFoldDB" id="W0RU94"/>
<dbReference type="RefSeq" id="WP_025415179.1">
    <property type="nucleotide sequence ID" value="NZ_CP007130.1"/>
</dbReference>
<dbReference type="GO" id="GO:0005829">
    <property type="term" value="C:cytosol"/>
    <property type="evidence" value="ECO:0007669"/>
    <property type="project" value="TreeGrafter"/>
</dbReference>
<dbReference type="InterPro" id="IPR036388">
    <property type="entry name" value="WH-like_DNA-bd_sf"/>
</dbReference>
<dbReference type="Proteomes" id="UP000019151">
    <property type="component" value="Plasmid 2"/>
</dbReference>
<dbReference type="PANTHER" id="PTHR33221">
    <property type="entry name" value="WINGED HELIX-TURN-HELIX TRANSCRIPTIONAL REGULATOR, RRF2 FAMILY"/>
    <property type="match status" value="1"/>
</dbReference>
<protein>
    <recommendedName>
        <fullName evidence="3">Transcriptional regulator, Rrf2 family</fullName>
    </recommendedName>
</protein>
<reference evidence="1 2" key="1">
    <citation type="journal article" date="2014" name="Genome Announc.">
        <title>Genome Sequence and Methylome of Soil Bacterium Gemmatirosa kalamazoonensis KBS708T, a Member of the Rarely Cultivated Gemmatimonadetes Phylum.</title>
        <authorList>
            <person name="Debruyn J.M."/>
            <person name="Radosevich M."/>
            <person name="Wommack K.E."/>
            <person name="Polson S.W."/>
            <person name="Hauser L.J."/>
            <person name="Fawaz M.N."/>
            <person name="Korlach J."/>
            <person name="Tsai Y.C."/>
        </authorList>
    </citation>
    <scope>NUCLEOTIDE SEQUENCE [LARGE SCALE GENOMIC DNA]</scope>
    <source>
        <strain evidence="1 2">KBS708</strain>
        <plasmid evidence="2">Plasmid 2</plasmid>
    </source>
</reference>
<dbReference type="InParanoid" id="W0RU94"/>
<dbReference type="OrthoDB" id="9800506at2"/>
<evidence type="ECO:0000313" key="1">
    <source>
        <dbReference type="EMBL" id="AHG93890.1"/>
    </source>
</evidence>
<dbReference type="PROSITE" id="PS51257">
    <property type="entry name" value="PROKAR_LIPOPROTEIN"/>
    <property type="match status" value="1"/>
</dbReference>
<evidence type="ECO:0008006" key="3">
    <source>
        <dbReference type="Google" id="ProtNLM"/>
    </source>
</evidence>
<gene>
    <name evidence="1" type="ORF">J421_6355</name>
</gene>
<dbReference type="InterPro" id="IPR000944">
    <property type="entry name" value="Tscrpt_reg_Rrf2"/>
</dbReference>
<proteinExistence type="predicted"/>
<dbReference type="SUPFAM" id="SSF46785">
    <property type="entry name" value="Winged helix' DNA-binding domain"/>
    <property type="match status" value="1"/>
</dbReference>
<keyword evidence="1" id="KW-0614">Plasmid</keyword>
<dbReference type="PROSITE" id="PS51197">
    <property type="entry name" value="HTH_RRF2_2"/>
    <property type="match status" value="1"/>
</dbReference>
<dbReference type="KEGG" id="gba:J421_6355"/>
<accession>W0RU94</accession>
<dbReference type="GO" id="GO:0003700">
    <property type="term" value="F:DNA-binding transcription factor activity"/>
    <property type="evidence" value="ECO:0007669"/>
    <property type="project" value="TreeGrafter"/>
</dbReference>
<keyword evidence="2" id="KW-1185">Reference proteome</keyword>
<dbReference type="InterPro" id="IPR036390">
    <property type="entry name" value="WH_DNA-bd_sf"/>
</dbReference>
<dbReference type="PANTHER" id="PTHR33221:SF15">
    <property type="entry name" value="HTH-TYPE TRANSCRIPTIONAL REGULATOR YWGB-RELATED"/>
    <property type="match status" value="1"/>
</dbReference>